<organism evidence="2 3">
    <name type="scientific">Fusarium piperis</name>
    <dbReference type="NCBI Taxonomy" id="1435070"/>
    <lineage>
        <taxon>Eukaryota</taxon>
        <taxon>Fungi</taxon>
        <taxon>Dikarya</taxon>
        <taxon>Ascomycota</taxon>
        <taxon>Pezizomycotina</taxon>
        <taxon>Sordariomycetes</taxon>
        <taxon>Hypocreomycetidae</taxon>
        <taxon>Hypocreales</taxon>
        <taxon>Nectriaceae</taxon>
        <taxon>Fusarium</taxon>
        <taxon>Fusarium solani species complex</taxon>
    </lineage>
</organism>
<gene>
    <name evidence="2" type="ORF">N0V84_000605</name>
</gene>
<protein>
    <submittedName>
        <fullName evidence="2">Uncharacterized protein</fullName>
    </submittedName>
</protein>
<dbReference type="EMBL" id="JAPEUR010000006">
    <property type="protein sequence ID" value="KAJ4328818.1"/>
    <property type="molecule type" value="Genomic_DNA"/>
</dbReference>
<dbReference type="OrthoDB" id="4578798at2759"/>
<dbReference type="Proteomes" id="UP001140502">
    <property type="component" value="Unassembled WGS sequence"/>
</dbReference>
<sequence>MDQPIVPNSKNAADQVNLDLTEDASIMRFPKVPETKTAGPSDVGSMTDLAHNEIWTESGYGSWGKNTAPTSVGDSFPKQQPTEFDPHQQYSDDEDDVATVYSVAASVPEDDLETYKSELSEALSKAIHPHIPDEEQRESLASLLPTLLQSFALRLGCPGSSKVEKEIMYFVHKHRNGIAGRFDDTIKNTGDEEDLTSLATEQNEAPVGWNVDWWAQGVSQSEATGQDMAHPYDSGSKEVSYPDLERTDPKPSKEKEEQPLKEKEERVSKEEEEQLSKEEEEEQPSKEEEEQPSLLDQRGYRDAIFNSVAYSWLTAALVKTLTMAPVGGEDICASLHDKIHASLGRKRNVSSHSPSKRHDMVFALEWDPKLFLREQFPDETDMRRLFRQVLTLTGSVTDAQILPCADYVLQTWPTTGPTILELLEDALVTGNEASIVFLTTLNSRSKSRELQTLLPQWASRSSGLEHLYVHPAQNQVLQLAVRESKYLGQQRQVLRQNVTSSSVLKNTLLARKSLVPANAGTKSFEIL</sequence>
<feature type="region of interest" description="Disordered" evidence="1">
    <location>
        <begin position="222"/>
        <end position="295"/>
    </location>
</feature>
<feature type="region of interest" description="Disordered" evidence="1">
    <location>
        <begin position="58"/>
        <end position="92"/>
    </location>
</feature>
<comment type="caution">
    <text evidence="2">The sequence shown here is derived from an EMBL/GenBank/DDBJ whole genome shotgun (WGS) entry which is preliminary data.</text>
</comment>
<reference evidence="2" key="1">
    <citation type="submission" date="2022-10" db="EMBL/GenBank/DDBJ databases">
        <title>Tapping the CABI collections for fungal endophytes: first genome assemblies for Collariella, Neodidymelliopsis, Ascochyta clinopodiicola, Didymella pomorum, Didymosphaeria variabile, Neocosmospora piperis and Neocucurbitaria cava.</title>
        <authorList>
            <person name="Hill R."/>
        </authorList>
    </citation>
    <scope>NUCLEOTIDE SEQUENCE</scope>
    <source>
        <strain evidence="2">IMI 366586</strain>
    </source>
</reference>
<feature type="compositionally biased region" description="Basic and acidic residues" evidence="1">
    <location>
        <begin position="243"/>
        <end position="277"/>
    </location>
</feature>
<accession>A0A9W9BTQ6</accession>
<feature type="compositionally biased region" description="Acidic residues" evidence="1">
    <location>
        <begin position="278"/>
        <end position="291"/>
    </location>
</feature>
<name>A0A9W9BTQ6_9HYPO</name>
<keyword evidence="3" id="KW-1185">Reference proteome</keyword>
<evidence type="ECO:0000313" key="2">
    <source>
        <dbReference type="EMBL" id="KAJ4328818.1"/>
    </source>
</evidence>
<dbReference type="AlphaFoldDB" id="A0A9W9BTQ6"/>
<evidence type="ECO:0000256" key="1">
    <source>
        <dbReference type="SAM" id="MobiDB-lite"/>
    </source>
</evidence>
<feature type="compositionally biased region" description="Polar residues" evidence="1">
    <location>
        <begin position="64"/>
        <end position="82"/>
    </location>
</feature>
<evidence type="ECO:0000313" key="3">
    <source>
        <dbReference type="Proteomes" id="UP001140502"/>
    </source>
</evidence>
<proteinExistence type="predicted"/>